<gene>
    <name evidence="4" type="ORF">SPPG_08668</name>
</gene>
<feature type="region of interest" description="Disordered" evidence="1">
    <location>
        <begin position="1"/>
        <end position="34"/>
    </location>
</feature>
<reference evidence="4 5" key="1">
    <citation type="submission" date="2009-08" db="EMBL/GenBank/DDBJ databases">
        <title>The Genome Sequence of Spizellomyces punctatus strain DAOM BR117.</title>
        <authorList>
            <consortium name="The Broad Institute Genome Sequencing Platform"/>
            <person name="Russ C."/>
            <person name="Cuomo C."/>
            <person name="Shea T."/>
            <person name="Young S.K."/>
            <person name="Zeng Q."/>
            <person name="Koehrsen M."/>
            <person name="Haas B."/>
            <person name="Borodovsky M."/>
            <person name="Guigo R."/>
            <person name="Alvarado L."/>
            <person name="Berlin A."/>
            <person name="Bochicchio J."/>
            <person name="Borenstein D."/>
            <person name="Chapman S."/>
            <person name="Chen Z."/>
            <person name="Engels R."/>
            <person name="Freedman E."/>
            <person name="Gellesch M."/>
            <person name="Goldberg J."/>
            <person name="Griggs A."/>
            <person name="Gujja S."/>
            <person name="Heiman D."/>
            <person name="Hepburn T."/>
            <person name="Howarth C."/>
            <person name="Jen D."/>
            <person name="Larson L."/>
            <person name="Lewis B."/>
            <person name="Mehta T."/>
            <person name="Park D."/>
            <person name="Pearson M."/>
            <person name="Roberts A."/>
            <person name="Saif S."/>
            <person name="Shenoy N."/>
            <person name="Sisk P."/>
            <person name="Stolte C."/>
            <person name="Sykes S."/>
            <person name="Thomson T."/>
            <person name="Walk T."/>
            <person name="White J."/>
            <person name="Yandava C."/>
            <person name="Burger G."/>
            <person name="Gray M.W."/>
            <person name="Holland P.W.H."/>
            <person name="King N."/>
            <person name="Lang F.B.F."/>
            <person name="Roger A.J."/>
            <person name="Ruiz-Trillo I."/>
            <person name="Lander E."/>
            <person name="Nusbaum C."/>
        </authorList>
    </citation>
    <scope>NUCLEOTIDE SEQUENCE [LARGE SCALE GENOMIC DNA]</scope>
    <source>
        <strain evidence="4 5">DAOM BR117</strain>
    </source>
</reference>
<dbReference type="EMBL" id="KQ257473">
    <property type="protein sequence ID" value="KNC95911.1"/>
    <property type="molecule type" value="Genomic_DNA"/>
</dbReference>
<accession>A0A0L0H4S1</accession>
<dbReference type="SUPFAM" id="SSF46689">
    <property type="entry name" value="Homeodomain-like"/>
    <property type="match status" value="1"/>
</dbReference>
<dbReference type="InterPro" id="IPR009057">
    <property type="entry name" value="Homeodomain-like_sf"/>
</dbReference>
<dbReference type="OrthoDB" id="270584at2759"/>
<feature type="domain" description="HTH myb-type" evidence="3">
    <location>
        <begin position="23"/>
        <end position="80"/>
    </location>
</feature>
<dbReference type="InterPro" id="IPR017930">
    <property type="entry name" value="Myb_dom"/>
</dbReference>
<evidence type="ECO:0000259" key="3">
    <source>
        <dbReference type="PROSITE" id="PS51294"/>
    </source>
</evidence>
<dbReference type="Pfam" id="PF00249">
    <property type="entry name" value="Myb_DNA-binding"/>
    <property type="match status" value="1"/>
</dbReference>
<evidence type="ECO:0000313" key="4">
    <source>
        <dbReference type="EMBL" id="KNC95911.1"/>
    </source>
</evidence>
<dbReference type="GeneID" id="27691813"/>
<feature type="region of interest" description="Disordered" evidence="1">
    <location>
        <begin position="79"/>
        <end position="102"/>
    </location>
</feature>
<dbReference type="RefSeq" id="XP_016603951.1">
    <property type="nucleotide sequence ID" value="XM_016756816.1"/>
</dbReference>
<dbReference type="Gene3D" id="1.10.10.60">
    <property type="entry name" value="Homeodomain-like"/>
    <property type="match status" value="1"/>
</dbReference>
<dbReference type="AlphaFoldDB" id="A0A0L0H4S1"/>
<protein>
    <submittedName>
        <fullName evidence="4">Uncharacterized protein</fullName>
    </submittedName>
</protein>
<feature type="domain" description="Myb-like" evidence="2">
    <location>
        <begin position="23"/>
        <end position="76"/>
    </location>
</feature>
<evidence type="ECO:0000256" key="1">
    <source>
        <dbReference type="SAM" id="MobiDB-lite"/>
    </source>
</evidence>
<dbReference type="CDD" id="cd00167">
    <property type="entry name" value="SANT"/>
    <property type="match status" value="1"/>
</dbReference>
<dbReference type="Proteomes" id="UP000053201">
    <property type="component" value="Unassembled WGS sequence"/>
</dbReference>
<feature type="compositionally biased region" description="Acidic residues" evidence="1">
    <location>
        <begin position="83"/>
        <end position="102"/>
    </location>
</feature>
<dbReference type="PROSITE" id="PS50090">
    <property type="entry name" value="MYB_LIKE"/>
    <property type="match status" value="1"/>
</dbReference>
<dbReference type="InterPro" id="IPR001005">
    <property type="entry name" value="SANT/Myb"/>
</dbReference>
<dbReference type="InParanoid" id="A0A0L0H4S1"/>
<keyword evidence="5" id="KW-1185">Reference proteome</keyword>
<organism evidence="4 5">
    <name type="scientific">Spizellomyces punctatus (strain DAOM BR117)</name>
    <dbReference type="NCBI Taxonomy" id="645134"/>
    <lineage>
        <taxon>Eukaryota</taxon>
        <taxon>Fungi</taxon>
        <taxon>Fungi incertae sedis</taxon>
        <taxon>Chytridiomycota</taxon>
        <taxon>Chytridiomycota incertae sedis</taxon>
        <taxon>Chytridiomycetes</taxon>
        <taxon>Spizellomycetales</taxon>
        <taxon>Spizellomycetaceae</taxon>
        <taxon>Spizellomyces</taxon>
    </lineage>
</organism>
<proteinExistence type="predicted"/>
<dbReference type="PROSITE" id="PS51294">
    <property type="entry name" value="HTH_MYB"/>
    <property type="match status" value="1"/>
</dbReference>
<evidence type="ECO:0000313" key="5">
    <source>
        <dbReference type="Proteomes" id="UP000053201"/>
    </source>
</evidence>
<dbReference type="VEuPathDB" id="FungiDB:SPPG_08668"/>
<sequence length="102" mass="11650">MAKRKINPPTNSGAAEENGPQKKKRAPNRSWTKDEDDLIKSLVAEHGTNWLKIAEIFNKLRGVDHKLLGSHWRTLRKEVGKEDNEDIVSDDKDGDQEDTEEE</sequence>
<name>A0A0L0H4S1_SPIPD</name>
<evidence type="ECO:0000259" key="2">
    <source>
        <dbReference type="PROSITE" id="PS50090"/>
    </source>
</evidence>